<evidence type="ECO:0000313" key="2">
    <source>
        <dbReference type="Proteomes" id="UP000507245"/>
    </source>
</evidence>
<organism evidence="1 2">
    <name type="scientific">Prunus armeniaca</name>
    <name type="common">Apricot</name>
    <name type="synonym">Armeniaca vulgaris</name>
    <dbReference type="NCBI Taxonomy" id="36596"/>
    <lineage>
        <taxon>Eukaryota</taxon>
        <taxon>Viridiplantae</taxon>
        <taxon>Streptophyta</taxon>
        <taxon>Embryophyta</taxon>
        <taxon>Tracheophyta</taxon>
        <taxon>Spermatophyta</taxon>
        <taxon>Magnoliopsida</taxon>
        <taxon>eudicotyledons</taxon>
        <taxon>Gunneridae</taxon>
        <taxon>Pentapetalae</taxon>
        <taxon>rosids</taxon>
        <taxon>fabids</taxon>
        <taxon>Rosales</taxon>
        <taxon>Rosaceae</taxon>
        <taxon>Amygdaloideae</taxon>
        <taxon>Amygdaleae</taxon>
        <taxon>Prunus</taxon>
    </lineage>
</organism>
<sequence>MATRAKAGVRKPNPKYAHHALISTDDSFEPTSFSHANKLKEWRFAMADECNALLRAGTWILVPRTSAMNVLPNK</sequence>
<dbReference type="Proteomes" id="UP000507245">
    <property type="component" value="Unassembled WGS sequence"/>
</dbReference>
<keyword evidence="2" id="KW-1185">Reference proteome</keyword>
<proteinExistence type="predicted"/>
<dbReference type="AlphaFoldDB" id="A0A6J5X2C0"/>
<accession>A0A6J5X2C0</accession>
<evidence type="ECO:0000313" key="1">
    <source>
        <dbReference type="EMBL" id="CAB4306763.1"/>
    </source>
</evidence>
<name>A0A6J5X2C0_PRUAR</name>
<dbReference type="EMBL" id="CAEKKB010000004">
    <property type="protein sequence ID" value="CAB4306763.1"/>
    <property type="molecule type" value="Genomic_DNA"/>
</dbReference>
<reference evidence="2" key="1">
    <citation type="journal article" date="2020" name="Genome Biol.">
        <title>Gamete binning: chromosome-level and haplotype-resolved genome assembly enabled by high-throughput single-cell sequencing of gamete genomes.</title>
        <authorList>
            <person name="Campoy J.A."/>
            <person name="Sun H."/>
            <person name="Goel M."/>
            <person name="Jiao W.-B."/>
            <person name="Folz-Donahue K."/>
            <person name="Wang N."/>
            <person name="Rubio M."/>
            <person name="Liu C."/>
            <person name="Kukat C."/>
            <person name="Ruiz D."/>
            <person name="Huettel B."/>
            <person name="Schneeberger K."/>
        </authorList>
    </citation>
    <scope>NUCLEOTIDE SEQUENCE [LARGE SCALE GENOMIC DNA]</scope>
    <source>
        <strain evidence="2">cv. Rojo Pasion</strain>
    </source>
</reference>
<gene>
    <name evidence="1" type="ORF">ORAREDHAP_LOCUS25037</name>
</gene>
<protein>
    <submittedName>
        <fullName evidence="1">Uncharacterized protein</fullName>
    </submittedName>
</protein>
<dbReference type="OrthoDB" id="1000646at2759"/>